<feature type="compositionally biased region" description="Basic and acidic residues" evidence="1">
    <location>
        <begin position="76"/>
        <end position="90"/>
    </location>
</feature>
<keyword evidence="3" id="KW-1185">Reference proteome</keyword>
<proteinExistence type="predicted"/>
<evidence type="ECO:0000313" key="3">
    <source>
        <dbReference type="Proteomes" id="UP001305647"/>
    </source>
</evidence>
<accession>A0AAN6Q216</accession>
<feature type="region of interest" description="Disordered" evidence="1">
    <location>
        <begin position="70"/>
        <end position="102"/>
    </location>
</feature>
<dbReference type="EMBL" id="MU863633">
    <property type="protein sequence ID" value="KAK4102038.1"/>
    <property type="molecule type" value="Genomic_DNA"/>
</dbReference>
<gene>
    <name evidence="2" type="ORF">N658DRAFT_523656</name>
</gene>
<reference evidence="2" key="2">
    <citation type="submission" date="2023-05" db="EMBL/GenBank/DDBJ databases">
        <authorList>
            <consortium name="Lawrence Berkeley National Laboratory"/>
            <person name="Steindorff A."/>
            <person name="Hensen N."/>
            <person name="Bonometti L."/>
            <person name="Westerberg I."/>
            <person name="Brannstrom I.O."/>
            <person name="Guillou S."/>
            <person name="Cros-Aarteil S."/>
            <person name="Calhoun S."/>
            <person name="Haridas S."/>
            <person name="Kuo A."/>
            <person name="Mondo S."/>
            <person name="Pangilinan J."/>
            <person name="Riley R."/>
            <person name="Labutti K."/>
            <person name="Andreopoulos B."/>
            <person name="Lipzen A."/>
            <person name="Chen C."/>
            <person name="Yanf M."/>
            <person name="Daum C."/>
            <person name="Ng V."/>
            <person name="Clum A."/>
            <person name="Ohm R."/>
            <person name="Martin F."/>
            <person name="Silar P."/>
            <person name="Natvig D."/>
            <person name="Lalanne C."/>
            <person name="Gautier V."/>
            <person name="Ament-Velasquez S.L."/>
            <person name="Kruys A."/>
            <person name="Hutchinson M.I."/>
            <person name="Powell A.J."/>
            <person name="Barry K."/>
            <person name="Miller A.N."/>
            <person name="Grigoriev I.V."/>
            <person name="Debuchy R."/>
            <person name="Gladieux P."/>
            <person name="Thoren M.H."/>
            <person name="Johannesson H."/>
        </authorList>
    </citation>
    <scope>NUCLEOTIDE SEQUENCE</scope>
    <source>
        <strain evidence="2">CBS 757.83</strain>
    </source>
</reference>
<dbReference type="AlphaFoldDB" id="A0AAN6Q216"/>
<dbReference type="Proteomes" id="UP001305647">
    <property type="component" value="Unassembled WGS sequence"/>
</dbReference>
<feature type="non-terminal residue" evidence="2">
    <location>
        <position position="1"/>
    </location>
</feature>
<comment type="caution">
    <text evidence="2">The sequence shown here is derived from an EMBL/GenBank/DDBJ whole genome shotgun (WGS) entry which is preliminary data.</text>
</comment>
<sequence>MTSLDPAISANNVETLRVSHNFKAPKKTTTRIQPFYQPICQTFKVEGKEANYAEIEELTGIKPSTFKALARRARERGHEKGGPVKDHHVEYSQSAGAAQGEE</sequence>
<reference evidence="2" key="1">
    <citation type="journal article" date="2023" name="Mol. Phylogenet. Evol.">
        <title>Genome-scale phylogeny and comparative genomics of the fungal order Sordariales.</title>
        <authorList>
            <person name="Hensen N."/>
            <person name="Bonometti L."/>
            <person name="Westerberg I."/>
            <person name="Brannstrom I.O."/>
            <person name="Guillou S."/>
            <person name="Cros-Aarteil S."/>
            <person name="Calhoun S."/>
            <person name="Haridas S."/>
            <person name="Kuo A."/>
            <person name="Mondo S."/>
            <person name="Pangilinan J."/>
            <person name="Riley R."/>
            <person name="LaButti K."/>
            <person name="Andreopoulos B."/>
            <person name="Lipzen A."/>
            <person name="Chen C."/>
            <person name="Yan M."/>
            <person name="Daum C."/>
            <person name="Ng V."/>
            <person name="Clum A."/>
            <person name="Steindorff A."/>
            <person name="Ohm R.A."/>
            <person name="Martin F."/>
            <person name="Silar P."/>
            <person name="Natvig D.O."/>
            <person name="Lalanne C."/>
            <person name="Gautier V."/>
            <person name="Ament-Velasquez S.L."/>
            <person name="Kruys A."/>
            <person name="Hutchinson M.I."/>
            <person name="Powell A.J."/>
            <person name="Barry K."/>
            <person name="Miller A.N."/>
            <person name="Grigoriev I.V."/>
            <person name="Debuchy R."/>
            <person name="Gladieux P."/>
            <person name="Hiltunen Thoren M."/>
            <person name="Johannesson H."/>
        </authorList>
    </citation>
    <scope>NUCLEOTIDE SEQUENCE</scope>
    <source>
        <strain evidence="2">CBS 757.83</strain>
    </source>
</reference>
<evidence type="ECO:0000313" key="2">
    <source>
        <dbReference type="EMBL" id="KAK4102038.1"/>
    </source>
</evidence>
<organism evidence="2 3">
    <name type="scientific">Parathielavia hyrcaniae</name>
    <dbReference type="NCBI Taxonomy" id="113614"/>
    <lineage>
        <taxon>Eukaryota</taxon>
        <taxon>Fungi</taxon>
        <taxon>Dikarya</taxon>
        <taxon>Ascomycota</taxon>
        <taxon>Pezizomycotina</taxon>
        <taxon>Sordariomycetes</taxon>
        <taxon>Sordariomycetidae</taxon>
        <taxon>Sordariales</taxon>
        <taxon>Chaetomiaceae</taxon>
        <taxon>Parathielavia</taxon>
    </lineage>
</organism>
<protein>
    <submittedName>
        <fullName evidence="2">Uncharacterized protein</fullName>
    </submittedName>
</protein>
<name>A0AAN6Q216_9PEZI</name>
<evidence type="ECO:0000256" key="1">
    <source>
        <dbReference type="SAM" id="MobiDB-lite"/>
    </source>
</evidence>